<evidence type="ECO:0008006" key="4">
    <source>
        <dbReference type="Google" id="ProtNLM"/>
    </source>
</evidence>
<protein>
    <recommendedName>
        <fullName evidence="4">GB1/RHD3-type G domain-containing protein</fullName>
    </recommendedName>
</protein>
<keyword evidence="1" id="KW-0472">Membrane</keyword>
<dbReference type="Proteomes" id="UP000287651">
    <property type="component" value="Unassembled WGS sequence"/>
</dbReference>
<evidence type="ECO:0000256" key="1">
    <source>
        <dbReference type="SAM" id="Phobius"/>
    </source>
</evidence>
<keyword evidence="1" id="KW-1133">Transmembrane helix</keyword>
<dbReference type="Gene3D" id="3.40.50.300">
    <property type="entry name" value="P-loop containing nucleotide triphosphate hydrolases"/>
    <property type="match status" value="1"/>
</dbReference>
<sequence>FPILQPDPDHIRLRLAREGLEAIQDITTPVAAVAVSLAFGLFYTSVIGPYRSGKSFLLNQLLSLPCNEGAILVREADISRLSFAVEIAEEFYGRSVFEELCYCQNPLLELILFIFSYLTTLGLLICYFMELRMKGKEVAFEPAKLLWLIQLDYLRK</sequence>
<feature type="transmembrane region" description="Helical" evidence="1">
    <location>
        <begin position="110"/>
        <end position="129"/>
    </location>
</feature>
<evidence type="ECO:0000313" key="3">
    <source>
        <dbReference type="Proteomes" id="UP000287651"/>
    </source>
</evidence>
<evidence type="ECO:0000313" key="2">
    <source>
        <dbReference type="EMBL" id="RRT45242.1"/>
    </source>
</evidence>
<reference evidence="2 3" key="1">
    <citation type="journal article" date="2014" name="Agronomy (Basel)">
        <title>A Draft Genome Sequence for Ensete ventricosum, the Drought-Tolerant Tree Against Hunger.</title>
        <authorList>
            <person name="Harrison J."/>
            <person name="Moore K.A."/>
            <person name="Paszkiewicz K."/>
            <person name="Jones T."/>
            <person name="Grant M."/>
            <person name="Ambacheew D."/>
            <person name="Muzemil S."/>
            <person name="Studholme D.J."/>
        </authorList>
    </citation>
    <scope>NUCLEOTIDE SEQUENCE [LARGE SCALE GENOMIC DNA]</scope>
</reference>
<dbReference type="InterPro" id="IPR027417">
    <property type="entry name" value="P-loop_NTPase"/>
</dbReference>
<gene>
    <name evidence="2" type="ORF">B296_00055254</name>
</gene>
<feature type="non-terminal residue" evidence="2">
    <location>
        <position position="1"/>
    </location>
</feature>
<keyword evidence="1" id="KW-0812">Transmembrane</keyword>
<comment type="caution">
    <text evidence="2">The sequence shown here is derived from an EMBL/GenBank/DDBJ whole genome shotgun (WGS) entry which is preliminary data.</text>
</comment>
<name>A0A426Y0K4_ENSVE</name>
<proteinExistence type="predicted"/>
<organism evidence="2 3">
    <name type="scientific">Ensete ventricosum</name>
    <name type="common">Abyssinian banana</name>
    <name type="synonym">Musa ensete</name>
    <dbReference type="NCBI Taxonomy" id="4639"/>
    <lineage>
        <taxon>Eukaryota</taxon>
        <taxon>Viridiplantae</taxon>
        <taxon>Streptophyta</taxon>
        <taxon>Embryophyta</taxon>
        <taxon>Tracheophyta</taxon>
        <taxon>Spermatophyta</taxon>
        <taxon>Magnoliopsida</taxon>
        <taxon>Liliopsida</taxon>
        <taxon>Zingiberales</taxon>
        <taxon>Musaceae</taxon>
        <taxon>Ensete</taxon>
    </lineage>
</organism>
<dbReference type="AlphaFoldDB" id="A0A426Y0K4"/>
<accession>A0A426Y0K4</accession>
<dbReference type="EMBL" id="AMZH03015960">
    <property type="protein sequence ID" value="RRT45242.1"/>
    <property type="molecule type" value="Genomic_DNA"/>
</dbReference>